<dbReference type="SUPFAM" id="SSF56112">
    <property type="entry name" value="Protein kinase-like (PK-like)"/>
    <property type="match status" value="1"/>
</dbReference>
<dbReference type="InterPro" id="IPR011009">
    <property type="entry name" value="Kinase-like_dom_sf"/>
</dbReference>
<gene>
    <name evidence="1" type="ORF">Goari_018048</name>
</gene>
<proteinExistence type="predicted"/>
<evidence type="ECO:0000313" key="2">
    <source>
        <dbReference type="Proteomes" id="UP000593577"/>
    </source>
</evidence>
<organism evidence="1 2">
    <name type="scientific">Gossypium aridum</name>
    <name type="common">American cotton</name>
    <name type="synonym">Erioxylum aridum</name>
    <dbReference type="NCBI Taxonomy" id="34290"/>
    <lineage>
        <taxon>Eukaryota</taxon>
        <taxon>Viridiplantae</taxon>
        <taxon>Streptophyta</taxon>
        <taxon>Embryophyta</taxon>
        <taxon>Tracheophyta</taxon>
        <taxon>Spermatophyta</taxon>
        <taxon>Magnoliopsida</taxon>
        <taxon>eudicotyledons</taxon>
        <taxon>Gunneridae</taxon>
        <taxon>Pentapetalae</taxon>
        <taxon>rosids</taxon>
        <taxon>malvids</taxon>
        <taxon>Malvales</taxon>
        <taxon>Malvaceae</taxon>
        <taxon>Malvoideae</taxon>
        <taxon>Gossypium</taxon>
    </lineage>
</organism>
<dbReference type="Proteomes" id="UP000593577">
    <property type="component" value="Unassembled WGS sequence"/>
</dbReference>
<accession>A0A7J8WNF8</accession>
<evidence type="ECO:0000313" key="1">
    <source>
        <dbReference type="EMBL" id="MBA0676577.1"/>
    </source>
</evidence>
<sequence length="461" mass="51878">MDEYVVKIFVEGGLEASILGLGTELEFYNTLCEVDSPLKNYIPTVLASGILHLENGSFEIDSWDGKKVPDVLAKCNLIPETGKGDIFPFGIRSKKLFEYRKAGLPESGPDSSAGSNSIWPYLITKRCKGKIYAELRDELSWEDVLNLASFLGEQLQNLHSLPYPSLGNSSLSVVEQKKEFSFANGMDIDVACNELDIHIPAEWEIFVRTLSKKKKDVSSRLNKCVLQSDTNCADLDPSFYTAIQPKACFLPWGVPVSEKLMEKIDGYLPDDFLKLLFISEQNGMKRALKPLSWIHSDIMDDNVYMEPCCTFGSNEIAALTDNGSVNGHNNGGEVKSWRPNYIIDFSDLSIGDPLYDVIPIHLDVFRGNSSLLKQFLQCYKLPLMQKTPENRSITANDKFRRLSYQAMCYCILHDENVLGAIFSLWTELQTAETWEEVEQMVWGELNNYQGVACHVTPTPNL</sequence>
<name>A0A7J8WNF8_GOSAI</name>
<comment type="caution">
    <text evidence="1">The sequence shown here is derived from an EMBL/GenBank/DDBJ whole genome shotgun (WGS) entry which is preliminary data.</text>
</comment>
<keyword evidence="2" id="KW-1185">Reference proteome</keyword>
<dbReference type="EMBL" id="JABFAA010000002">
    <property type="protein sequence ID" value="MBA0676577.1"/>
    <property type="molecule type" value="Genomic_DNA"/>
</dbReference>
<protein>
    <submittedName>
        <fullName evidence="1">Uncharacterized protein</fullName>
    </submittedName>
</protein>
<reference evidence="1 2" key="1">
    <citation type="journal article" date="2019" name="Genome Biol. Evol.">
        <title>Insights into the evolution of the New World diploid cottons (Gossypium, subgenus Houzingenia) based on genome sequencing.</title>
        <authorList>
            <person name="Grover C.E."/>
            <person name="Arick M.A. 2nd"/>
            <person name="Thrash A."/>
            <person name="Conover J.L."/>
            <person name="Sanders W.S."/>
            <person name="Peterson D.G."/>
            <person name="Frelichowski J.E."/>
            <person name="Scheffler J.A."/>
            <person name="Scheffler B.E."/>
            <person name="Wendel J.F."/>
        </authorList>
    </citation>
    <scope>NUCLEOTIDE SEQUENCE [LARGE SCALE GENOMIC DNA]</scope>
    <source>
        <strain evidence="1">185</strain>
        <tissue evidence="1">Leaf</tissue>
    </source>
</reference>
<dbReference type="AlphaFoldDB" id="A0A7J8WNF8"/>